<dbReference type="RefSeq" id="XP_015657866.1">
    <property type="nucleotide sequence ID" value="XM_015803224.1"/>
</dbReference>
<dbReference type="Proteomes" id="UP000037923">
    <property type="component" value="Unassembled WGS sequence"/>
</dbReference>
<dbReference type="EMBL" id="LGTL01000010">
    <property type="protein sequence ID" value="KPA79427.1"/>
    <property type="molecule type" value="Genomic_DNA"/>
</dbReference>
<reference evidence="2 3" key="1">
    <citation type="submission" date="2015-07" db="EMBL/GenBank/DDBJ databases">
        <title>High-quality genome of monoxenous trypanosomatid Leptomonas pyrrhocoris.</title>
        <authorList>
            <person name="Flegontov P."/>
            <person name="Butenko A."/>
            <person name="Firsov S."/>
            <person name="Vlcek C."/>
            <person name="Logacheva M.D."/>
            <person name="Field M."/>
            <person name="Filatov D."/>
            <person name="Flegontova O."/>
            <person name="Gerasimov E."/>
            <person name="Jackson A.P."/>
            <person name="Kelly S."/>
            <person name="Opperdoes F."/>
            <person name="O'Reilly A."/>
            <person name="Votypka J."/>
            <person name="Yurchenko V."/>
            <person name="Lukes J."/>
        </authorList>
    </citation>
    <scope>NUCLEOTIDE SEQUENCE [LARGE SCALE GENOMIC DNA]</scope>
    <source>
        <strain evidence="2">H10</strain>
    </source>
</reference>
<evidence type="ECO:0000256" key="1">
    <source>
        <dbReference type="SAM" id="MobiDB-lite"/>
    </source>
</evidence>
<keyword evidence="3" id="KW-1185">Reference proteome</keyword>
<accession>A0A0M9G027</accession>
<organism evidence="2 3">
    <name type="scientific">Leptomonas pyrrhocoris</name>
    <name type="common">Firebug parasite</name>
    <dbReference type="NCBI Taxonomy" id="157538"/>
    <lineage>
        <taxon>Eukaryota</taxon>
        <taxon>Discoba</taxon>
        <taxon>Euglenozoa</taxon>
        <taxon>Kinetoplastea</taxon>
        <taxon>Metakinetoplastina</taxon>
        <taxon>Trypanosomatida</taxon>
        <taxon>Trypanosomatidae</taxon>
        <taxon>Leishmaniinae</taxon>
        <taxon>Leptomonas</taxon>
    </lineage>
</organism>
<proteinExistence type="predicted"/>
<feature type="region of interest" description="Disordered" evidence="1">
    <location>
        <begin position="1"/>
        <end position="45"/>
    </location>
</feature>
<evidence type="ECO:0000313" key="2">
    <source>
        <dbReference type="EMBL" id="KPA79427.1"/>
    </source>
</evidence>
<dbReference type="GeneID" id="26905557"/>
<dbReference type="AlphaFoldDB" id="A0A0M9G027"/>
<feature type="compositionally biased region" description="Low complexity" evidence="1">
    <location>
        <begin position="14"/>
        <end position="25"/>
    </location>
</feature>
<gene>
    <name evidence="2" type="ORF">ABB37_05267</name>
</gene>
<protein>
    <submittedName>
        <fullName evidence="2">Uncharacterized protein</fullName>
    </submittedName>
</protein>
<sequence length="99" mass="9968">MSALDISPQDVTGSPSSPSMPVSSPTAVDNAPVSNADDGAPGQAETDVVKPFSLTASERRGLLIVLGVALFQEVHSNVFRGVLVGAAAVAAMYGQRSGA</sequence>
<dbReference type="OMA" id="FQEVHSN"/>
<name>A0A0M9G027_LEPPY</name>
<comment type="caution">
    <text evidence="2">The sequence shown here is derived from an EMBL/GenBank/DDBJ whole genome shotgun (WGS) entry which is preliminary data.</text>
</comment>
<dbReference type="VEuPathDB" id="TriTrypDB:LpyrH10_10_0360"/>
<evidence type="ECO:0000313" key="3">
    <source>
        <dbReference type="Proteomes" id="UP000037923"/>
    </source>
</evidence>
<dbReference type="OrthoDB" id="267700at2759"/>